<name>A0A133QDA6_9BACT</name>
<keyword evidence="1" id="KW-0808">Transferase</keyword>
<evidence type="ECO:0000259" key="2">
    <source>
        <dbReference type="Pfam" id="PF01648"/>
    </source>
</evidence>
<dbReference type="GO" id="GO:0000287">
    <property type="term" value="F:magnesium ion binding"/>
    <property type="evidence" value="ECO:0007669"/>
    <property type="project" value="InterPro"/>
</dbReference>
<proteinExistence type="predicted"/>
<dbReference type="InterPro" id="IPR037143">
    <property type="entry name" value="4-PPantetheinyl_Trfase_dom_sf"/>
</dbReference>
<evidence type="ECO:0000256" key="1">
    <source>
        <dbReference type="ARBA" id="ARBA00022679"/>
    </source>
</evidence>
<dbReference type="InterPro" id="IPR008278">
    <property type="entry name" value="4-PPantetheinyl_Trfase_dom"/>
</dbReference>
<dbReference type="SUPFAM" id="SSF56214">
    <property type="entry name" value="4'-phosphopantetheinyl transferase"/>
    <property type="match status" value="2"/>
</dbReference>
<dbReference type="GO" id="GO:0008897">
    <property type="term" value="F:holo-[acyl-carrier-protein] synthase activity"/>
    <property type="evidence" value="ECO:0007669"/>
    <property type="project" value="InterPro"/>
</dbReference>
<dbReference type="RefSeq" id="WP_060940412.1">
    <property type="nucleotide sequence ID" value="NZ_KQ957214.1"/>
</dbReference>
<reference evidence="4" key="1">
    <citation type="submission" date="2016-01" db="EMBL/GenBank/DDBJ databases">
        <authorList>
            <person name="Mitreva M."/>
            <person name="Pepin K.H."/>
            <person name="Mihindukulasuriya K.A."/>
            <person name="Fulton R."/>
            <person name="Fronick C."/>
            <person name="O'Laughlin M."/>
            <person name="Miner T."/>
            <person name="Herter B."/>
            <person name="Rosa B.A."/>
            <person name="Cordes M."/>
            <person name="Tomlinson C."/>
            <person name="Wollam A."/>
            <person name="Palsikar V.B."/>
            <person name="Mardis E.R."/>
            <person name="Wilson R.K."/>
        </authorList>
    </citation>
    <scope>NUCLEOTIDE SEQUENCE [LARGE SCALE GENOMIC DNA]</scope>
    <source>
        <strain evidence="4">MJR7716</strain>
    </source>
</reference>
<keyword evidence="4" id="KW-1185">Reference proteome</keyword>
<accession>A0A133QDA6</accession>
<dbReference type="STRING" id="28128.HMPREF3226_00907"/>
<evidence type="ECO:0000313" key="3">
    <source>
        <dbReference type="EMBL" id="KXA40864.1"/>
    </source>
</evidence>
<dbReference type="OrthoDB" id="1190494at2"/>
<organism evidence="3 4">
    <name type="scientific">Prevotella corporis</name>
    <dbReference type="NCBI Taxonomy" id="28128"/>
    <lineage>
        <taxon>Bacteria</taxon>
        <taxon>Pseudomonadati</taxon>
        <taxon>Bacteroidota</taxon>
        <taxon>Bacteroidia</taxon>
        <taxon>Bacteroidales</taxon>
        <taxon>Prevotellaceae</taxon>
        <taxon>Prevotella</taxon>
    </lineage>
</organism>
<dbReference type="PATRIC" id="fig|28128.5.peg.910"/>
<dbReference type="Proteomes" id="UP000070533">
    <property type="component" value="Unassembled WGS sequence"/>
</dbReference>
<protein>
    <recommendedName>
        <fullName evidence="2">4'-phosphopantetheinyl transferase domain-containing protein</fullName>
    </recommendedName>
</protein>
<dbReference type="Pfam" id="PF01648">
    <property type="entry name" value="ACPS"/>
    <property type="match status" value="1"/>
</dbReference>
<feature type="domain" description="4'-phosphopantetheinyl transferase" evidence="2">
    <location>
        <begin position="77"/>
        <end position="137"/>
    </location>
</feature>
<dbReference type="Gene3D" id="3.90.470.20">
    <property type="entry name" value="4'-phosphopantetheinyl transferase domain"/>
    <property type="match status" value="1"/>
</dbReference>
<comment type="caution">
    <text evidence="3">The sequence shown here is derived from an EMBL/GenBank/DDBJ whole genome shotgun (WGS) entry which is preliminary data.</text>
</comment>
<evidence type="ECO:0000313" key="4">
    <source>
        <dbReference type="Proteomes" id="UP000070533"/>
    </source>
</evidence>
<sequence length="168" mass="19648">MLIYLNSLADDILLGLYRIGKGREEEKRGEQELLVEMLCSEVELSHNEDGKPLVEGYNISISHTKGYVAIILSKKHQVGIDIEYRSERVKRISKRFLRSDEHFTETEDLLTVWCVKETIYKLFSEDHLTYQDMKVDIQNKIATNLMKSRDVTFVIASTHEYILTYAWL</sequence>
<gene>
    <name evidence="3" type="ORF">HMPREF3226_00907</name>
</gene>
<dbReference type="AlphaFoldDB" id="A0A133QDA6"/>
<dbReference type="EMBL" id="LRQG01000056">
    <property type="protein sequence ID" value="KXA40864.1"/>
    <property type="molecule type" value="Genomic_DNA"/>
</dbReference>
<dbReference type="eggNOG" id="COG2091">
    <property type="taxonomic scope" value="Bacteria"/>
</dbReference>